<dbReference type="InterPro" id="IPR049890">
    <property type="entry name" value="VlpA-F-like_signal"/>
</dbReference>
<keyword evidence="8" id="KW-0176">Collagen</keyword>
<feature type="signal peptide" evidence="7">
    <location>
        <begin position="1"/>
        <end position="19"/>
    </location>
</feature>
<dbReference type="EMBL" id="CP034044">
    <property type="protein sequence ID" value="AZG68455.1"/>
    <property type="molecule type" value="Genomic_DNA"/>
</dbReference>
<dbReference type="PROSITE" id="PS51257">
    <property type="entry name" value="PROKAR_LIPOPROTEIN"/>
    <property type="match status" value="1"/>
</dbReference>
<dbReference type="RefSeq" id="WP_124724150.1">
    <property type="nucleotide sequence ID" value="NZ_CP034044.1"/>
</dbReference>
<feature type="chain" id="PRO_5018142271" evidence="7">
    <location>
        <begin position="20"/>
        <end position="289"/>
    </location>
</feature>
<dbReference type="AlphaFoldDB" id="A0A3G8LGN0"/>
<dbReference type="InterPro" id="IPR008160">
    <property type="entry name" value="Collagen"/>
</dbReference>
<evidence type="ECO:0000256" key="6">
    <source>
        <dbReference type="SAM" id="MobiDB-lite"/>
    </source>
</evidence>
<protein>
    <submittedName>
        <fullName evidence="8">Collagen-like protein</fullName>
    </submittedName>
</protein>
<comment type="subcellular location">
    <subcellularLocation>
        <location evidence="1">Cell membrane</location>
        <topology evidence="1">Lipid-anchor</topology>
    </subcellularLocation>
</comment>
<keyword evidence="2 7" id="KW-0732">Signal</keyword>
<dbReference type="InterPro" id="IPR050149">
    <property type="entry name" value="Collagen_superfamily"/>
</dbReference>
<dbReference type="KEGG" id="mstr:EGN60_00480"/>
<keyword evidence="3" id="KW-0677">Repeat</keyword>
<feature type="compositionally biased region" description="Low complexity" evidence="6">
    <location>
        <begin position="40"/>
        <end position="49"/>
    </location>
</feature>
<evidence type="ECO:0000256" key="1">
    <source>
        <dbReference type="ARBA" id="ARBA00004193"/>
    </source>
</evidence>
<evidence type="ECO:0000256" key="3">
    <source>
        <dbReference type="ARBA" id="ARBA00022737"/>
    </source>
</evidence>
<dbReference type="PANTHER" id="PTHR24023:SF1082">
    <property type="entry name" value="COLLAGEN TRIPLE HELIX REPEAT"/>
    <property type="match status" value="1"/>
</dbReference>
<feature type="region of interest" description="Disordered" evidence="6">
    <location>
        <begin position="28"/>
        <end position="93"/>
    </location>
</feature>
<dbReference type="NCBIfam" id="NF033817">
    <property type="entry name" value="Mplas_variab_LP"/>
    <property type="match status" value="1"/>
</dbReference>
<evidence type="ECO:0000313" key="9">
    <source>
        <dbReference type="Proteomes" id="UP000275883"/>
    </source>
</evidence>
<keyword evidence="5" id="KW-0449">Lipoprotein</keyword>
<evidence type="ECO:0000313" key="8">
    <source>
        <dbReference type="EMBL" id="AZG68455.1"/>
    </source>
</evidence>
<evidence type="ECO:0000256" key="7">
    <source>
        <dbReference type="SAM" id="SignalP"/>
    </source>
</evidence>
<proteinExistence type="predicted"/>
<dbReference type="Proteomes" id="UP000275883">
    <property type="component" value="Chromosome"/>
</dbReference>
<dbReference type="Gene3D" id="1.20.5.320">
    <property type="entry name" value="6-Phosphogluconate Dehydrogenase, domain 3"/>
    <property type="match status" value="1"/>
</dbReference>
<dbReference type="PANTHER" id="PTHR24023">
    <property type="entry name" value="COLLAGEN ALPHA"/>
    <property type="match status" value="1"/>
</dbReference>
<evidence type="ECO:0000256" key="5">
    <source>
        <dbReference type="ARBA" id="ARBA00023288"/>
    </source>
</evidence>
<dbReference type="GO" id="GO:0031012">
    <property type="term" value="C:extracellular matrix"/>
    <property type="evidence" value="ECO:0007669"/>
    <property type="project" value="TreeGrafter"/>
</dbReference>
<dbReference type="Pfam" id="PF01391">
    <property type="entry name" value="Collagen"/>
    <property type="match status" value="1"/>
</dbReference>
<feature type="compositionally biased region" description="Basic and acidic residues" evidence="6">
    <location>
        <begin position="64"/>
        <end position="76"/>
    </location>
</feature>
<evidence type="ECO:0000256" key="4">
    <source>
        <dbReference type="ARBA" id="ARBA00023139"/>
    </source>
</evidence>
<gene>
    <name evidence="8" type="ORF">EGN60_00480</name>
</gene>
<keyword evidence="9" id="KW-1185">Reference proteome</keyword>
<name>A0A3G8LGN0_9MOLU</name>
<dbReference type="GO" id="GO:0005886">
    <property type="term" value="C:plasma membrane"/>
    <property type="evidence" value="ECO:0007669"/>
    <property type="project" value="UniProtKB-SubCell"/>
</dbReference>
<sequence>MKKSLKIMLGLASVSPLVAAPLFALSCEQGPKGEKGDRGPAGPQGQPGAKGEKGDTGAQGPKGETGDRGPAGERGPEGPAGKPGVATNAETATSLERTVLFDRDFLKSNDPSKKEENALYNIMTHSGKVGATKIPFAQNITKNDILKIKLSFKNNLSNRTYYANYNGELETESLFANNPSLLEASGDGSASNEKGLRGQILLDFVKDGVNTNTPKEIFKVRVAYLLFTDGIQILQINGGFDATKFTVSDRFGTTINTGDAFTGRLQISKITLTNKENVALPLLVKTPAE</sequence>
<accession>A0A3G8LGN0</accession>
<dbReference type="GO" id="GO:0005615">
    <property type="term" value="C:extracellular space"/>
    <property type="evidence" value="ECO:0007669"/>
    <property type="project" value="TreeGrafter"/>
</dbReference>
<reference evidence="8 9" key="1">
    <citation type="submission" date="2018-11" db="EMBL/GenBank/DDBJ databases">
        <title>Genome sequence of Mycoplasma struthionis sp. nov.</title>
        <authorList>
            <person name="Spergser J."/>
        </authorList>
    </citation>
    <scope>NUCLEOTIDE SEQUENCE [LARGE SCALE GENOMIC DNA]</scope>
    <source>
        <strain evidence="8 9">237IA</strain>
    </source>
</reference>
<organism evidence="8 9">
    <name type="scientific">Mycoplasma struthionis</name>
    <dbReference type="NCBI Taxonomy" id="538220"/>
    <lineage>
        <taxon>Bacteria</taxon>
        <taxon>Bacillati</taxon>
        <taxon>Mycoplasmatota</taxon>
        <taxon>Mollicutes</taxon>
        <taxon>Mycoplasmataceae</taxon>
        <taxon>Mycoplasma</taxon>
    </lineage>
</organism>
<keyword evidence="4" id="KW-0564">Palmitate</keyword>
<evidence type="ECO:0000256" key="2">
    <source>
        <dbReference type="ARBA" id="ARBA00022729"/>
    </source>
</evidence>